<feature type="transmembrane region" description="Helical" evidence="8">
    <location>
        <begin position="28"/>
        <end position="45"/>
    </location>
</feature>
<keyword evidence="7 8" id="KW-0472">Membrane</keyword>
<dbReference type="AlphaFoldDB" id="A0A495S201"/>
<comment type="subcellular location">
    <subcellularLocation>
        <location evidence="1">Cell membrane</location>
    </subcellularLocation>
</comment>
<sequence length="172" mass="19741">MTNERDQTKLIIQRFDNYITGANTKGNFLLAINTFLCGIIIANYSKFKELIVCESDMVYLNVILIILVILSICTTFFVLRAVYPFVLSGNSSKDSYHSHIFFNSVAEFTDGKEYHKSVLKQTDENVEEDMAIQAFYLAKGLKSKYWFLEIAMKFVYAELVVLLILLATILIF</sequence>
<evidence type="ECO:0000256" key="4">
    <source>
        <dbReference type="ARBA" id="ARBA00022741"/>
    </source>
</evidence>
<evidence type="ECO:0000256" key="5">
    <source>
        <dbReference type="ARBA" id="ARBA00022989"/>
    </source>
</evidence>
<feature type="transmembrane region" description="Helical" evidence="8">
    <location>
        <begin position="57"/>
        <end position="83"/>
    </location>
</feature>
<dbReference type="InterPro" id="IPR043760">
    <property type="entry name" value="PycTM_dom"/>
</dbReference>
<keyword evidence="2" id="KW-1003">Cell membrane</keyword>
<comment type="caution">
    <text evidence="10">The sequence shown here is derived from an EMBL/GenBank/DDBJ whole genome shotgun (WGS) entry which is preliminary data.</text>
</comment>
<dbReference type="Proteomes" id="UP000280091">
    <property type="component" value="Unassembled WGS sequence"/>
</dbReference>
<reference evidence="10 11" key="1">
    <citation type="submission" date="2018-10" db="EMBL/GenBank/DDBJ databases">
        <title>Genomic Encyclopedia of Archaeal and Bacterial Type Strains, Phase II (KMG-II): from individual species to whole genera.</title>
        <authorList>
            <person name="Goeker M."/>
        </authorList>
    </citation>
    <scope>NUCLEOTIDE SEQUENCE [LARGE SCALE GENOMIC DNA]</scope>
    <source>
        <strain evidence="10 11">DSM 15094</strain>
    </source>
</reference>
<keyword evidence="3 8" id="KW-0812">Transmembrane</keyword>
<evidence type="ECO:0000256" key="2">
    <source>
        <dbReference type="ARBA" id="ARBA00022475"/>
    </source>
</evidence>
<evidence type="ECO:0000256" key="7">
    <source>
        <dbReference type="ARBA" id="ARBA00023136"/>
    </source>
</evidence>
<name>A0A495S201_9FLAO</name>
<dbReference type="GO" id="GO:0051607">
    <property type="term" value="P:defense response to virus"/>
    <property type="evidence" value="ECO:0007669"/>
    <property type="project" value="UniProtKB-KW"/>
</dbReference>
<keyword evidence="6" id="KW-0051">Antiviral defense</keyword>
<dbReference type="GO" id="GO:0000166">
    <property type="term" value="F:nucleotide binding"/>
    <property type="evidence" value="ECO:0007669"/>
    <property type="project" value="UniProtKB-KW"/>
</dbReference>
<proteinExistence type="predicted"/>
<dbReference type="OrthoDB" id="1363277at2"/>
<feature type="domain" description="Pycsar effector protein" evidence="9">
    <location>
        <begin position="11"/>
        <end position="170"/>
    </location>
</feature>
<evidence type="ECO:0000256" key="6">
    <source>
        <dbReference type="ARBA" id="ARBA00023118"/>
    </source>
</evidence>
<evidence type="ECO:0000313" key="11">
    <source>
        <dbReference type="Proteomes" id="UP000280091"/>
    </source>
</evidence>
<evidence type="ECO:0000256" key="8">
    <source>
        <dbReference type="SAM" id="Phobius"/>
    </source>
</evidence>
<feature type="transmembrane region" description="Helical" evidence="8">
    <location>
        <begin position="150"/>
        <end position="171"/>
    </location>
</feature>
<dbReference type="GO" id="GO:0005886">
    <property type="term" value="C:plasma membrane"/>
    <property type="evidence" value="ECO:0007669"/>
    <property type="project" value="UniProtKB-SubCell"/>
</dbReference>
<gene>
    <name evidence="10" type="ORF">BC952_1687</name>
</gene>
<protein>
    <recommendedName>
        <fullName evidence="9">Pycsar effector protein domain-containing protein</fullName>
    </recommendedName>
</protein>
<dbReference type="EMBL" id="RBXA01000002">
    <property type="protein sequence ID" value="RKS93837.1"/>
    <property type="molecule type" value="Genomic_DNA"/>
</dbReference>
<keyword evidence="11" id="KW-1185">Reference proteome</keyword>
<evidence type="ECO:0000259" key="9">
    <source>
        <dbReference type="Pfam" id="PF18967"/>
    </source>
</evidence>
<keyword evidence="5 8" id="KW-1133">Transmembrane helix</keyword>
<keyword evidence="4" id="KW-0547">Nucleotide-binding</keyword>
<dbReference type="Pfam" id="PF18967">
    <property type="entry name" value="PycTM"/>
    <property type="match status" value="1"/>
</dbReference>
<dbReference type="RefSeq" id="WP_121365092.1">
    <property type="nucleotide sequence ID" value="NZ_RBXA01000002.1"/>
</dbReference>
<organism evidence="10 11">
    <name type="scientific">Flavobacterium limicola</name>
    <dbReference type="NCBI Taxonomy" id="180441"/>
    <lineage>
        <taxon>Bacteria</taxon>
        <taxon>Pseudomonadati</taxon>
        <taxon>Bacteroidota</taxon>
        <taxon>Flavobacteriia</taxon>
        <taxon>Flavobacteriales</taxon>
        <taxon>Flavobacteriaceae</taxon>
        <taxon>Flavobacterium</taxon>
    </lineage>
</organism>
<evidence type="ECO:0000256" key="1">
    <source>
        <dbReference type="ARBA" id="ARBA00004236"/>
    </source>
</evidence>
<evidence type="ECO:0000256" key="3">
    <source>
        <dbReference type="ARBA" id="ARBA00022692"/>
    </source>
</evidence>
<accession>A0A495S201</accession>
<evidence type="ECO:0000313" key="10">
    <source>
        <dbReference type="EMBL" id="RKS93837.1"/>
    </source>
</evidence>